<evidence type="ECO:0000313" key="2">
    <source>
        <dbReference type="Proteomes" id="UP000001037"/>
    </source>
</evidence>
<sequence>MLRKWRCVICGDEIIEGQRFTVLRDGFVHLECLFEKLVKEGRLSQDIAALMDAVEVLNYLIVRIKEAKRLASSREVIDMLEAVRIDAEKHAAQISSLLERMAGLGGERG</sequence>
<dbReference type="eggNOG" id="arCOG00317">
    <property type="taxonomic scope" value="Archaea"/>
</dbReference>
<proteinExistence type="predicted"/>
<reference evidence="1 2" key="1">
    <citation type="journal article" date="2011" name="Stand. Genomic Sci.">
        <title>Complete genome sequence of the hyperthermophilic chemolithoautotroph Pyrolobus fumarii type strain (1A).</title>
        <authorList>
            <person name="Anderson I."/>
            <person name="Goker M."/>
            <person name="Nolan M."/>
            <person name="Lucas S."/>
            <person name="Hammon N."/>
            <person name="Deshpande S."/>
            <person name="Cheng J.F."/>
            <person name="Tapia R."/>
            <person name="Han C."/>
            <person name="Goodwin L."/>
            <person name="Pitluck S."/>
            <person name="Huntemann M."/>
            <person name="Liolios K."/>
            <person name="Ivanova N."/>
            <person name="Pagani I."/>
            <person name="Mavromatis K."/>
            <person name="Ovchinikova G."/>
            <person name="Pati A."/>
            <person name="Chen A."/>
            <person name="Palaniappan K."/>
            <person name="Land M."/>
            <person name="Hauser L."/>
            <person name="Brambilla E.M."/>
            <person name="Huber H."/>
            <person name="Yasawong M."/>
            <person name="Rohde M."/>
            <person name="Spring S."/>
            <person name="Abt B."/>
            <person name="Sikorski J."/>
            <person name="Wirth R."/>
            <person name="Detter J.C."/>
            <person name="Woyke T."/>
            <person name="Bristow J."/>
            <person name="Eisen J.A."/>
            <person name="Markowitz V."/>
            <person name="Hugenholtz P."/>
            <person name="Kyrpides N.C."/>
            <person name="Klenk H.P."/>
            <person name="Lapidus A."/>
        </authorList>
    </citation>
    <scope>NUCLEOTIDE SEQUENCE [LARGE SCALE GENOMIC DNA]</scope>
    <source>
        <strain evidence="2">DSM 11204 / 1A</strain>
    </source>
</reference>
<evidence type="ECO:0008006" key="3">
    <source>
        <dbReference type="Google" id="ProtNLM"/>
    </source>
</evidence>
<gene>
    <name evidence="1" type="ordered locus">Pyrfu_0720</name>
</gene>
<dbReference type="InParanoid" id="G0ED30"/>
<name>G0ED30_PYRF1</name>
<dbReference type="OrthoDB" id="57156at2157"/>
<dbReference type="AlphaFoldDB" id="G0ED30"/>
<organism evidence="1 2">
    <name type="scientific">Pyrolobus fumarii (strain DSM 11204 / 1A)</name>
    <dbReference type="NCBI Taxonomy" id="694429"/>
    <lineage>
        <taxon>Archaea</taxon>
        <taxon>Thermoproteota</taxon>
        <taxon>Thermoprotei</taxon>
        <taxon>Desulfurococcales</taxon>
        <taxon>Pyrodictiaceae</taxon>
        <taxon>Pyrolobus</taxon>
    </lineage>
</organism>
<dbReference type="KEGG" id="pfm:Pyrfu_0720"/>
<dbReference type="RefSeq" id="WP_014026266.1">
    <property type="nucleotide sequence ID" value="NC_015931.1"/>
</dbReference>
<protein>
    <recommendedName>
        <fullName evidence="3">DUF2175 domain-containing protein</fullName>
    </recommendedName>
</protein>
<evidence type="ECO:0000313" key="1">
    <source>
        <dbReference type="EMBL" id="AEM38589.1"/>
    </source>
</evidence>
<dbReference type="GeneID" id="25394831"/>
<dbReference type="Pfam" id="PF09943">
    <property type="entry name" value="DUF2175"/>
    <property type="match status" value="1"/>
</dbReference>
<dbReference type="HOGENOM" id="CLU_2177981_0_0_2"/>
<keyword evidence="2" id="KW-1185">Reference proteome</keyword>
<dbReference type="Proteomes" id="UP000001037">
    <property type="component" value="Chromosome"/>
</dbReference>
<dbReference type="EMBL" id="CP002838">
    <property type="protein sequence ID" value="AEM38589.1"/>
    <property type="molecule type" value="Genomic_DNA"/>
</dbReference>
<accession>G0ED30</accession>
<dbReference type="InterPro" id="IPR018686">
    <property type="entry name" value="DUF2175"/>
</dbReference>
<dbReference type="STRING" id="694429.Pyrfu_0720"/>